<dbReference type="STRING" id="1150625.Q75_06655"/>
<comment type="caution">
    <text evidence="9">The sequence shown here is derived from an EMBL/GenBank/DDBJ whole genome shotgun (WGS) entry which is preliminary data.</text>
</comment>
<dbReference type="PATRIC" id="fig|1150625.3.peg.1393"/>
<keyword evidence="4" id="KW-0309">Germination</keyword>
<proteinExistence type="inferred from homology"/>
<keyword evidence="10" id="KW-1185">Reference proteome</keyword>
<dbReference type="EMBL" id="LDYG01000025">
    <property type="protein sequence ID" value="KUP06890.1"/>
    <property type="molecule type" value="Genomic_DNA"/>
</dbReference>
<evidence type="ECO:0000256" key="5">
    <source>
        <dbReference type="ARBA" id="ARBA00022692"/>
    </source>
</evidence>
<sequence>MKKITIISNSQFMILCLFFIMGSSVLFLPSILTNVAKQDAIFSVVLGSIFGCVLTYLYSIYAKQFHDQSYIDSIKHTFGIKIGLIFIWPTFIFYFFVCAVLLWDIGDFIVTQILPGTPIQSIYILFLIVVVYIVRLGVETTARTAEIFLPWILLLFLLLVLLSLPGIEMKNILPVFENGISPIMYGAYYMVGFPFLELIILLSFTPYVEKQKYLTRYFIMGVGLGSIVLIILTAYCVLILGPGITARSEFPIYSLGKKVSIGNFLERLEIFVAIIWFISIFFKLTLSFYALSLSVSTLFKIEDHRKVTTPLAFLVFMLTLILFPSSIFLKEFSQYASTPFMIVVGLIIPFITLMASRLKKRKKER</sequence>
<keyword evidence="5 8" id="KW-0812">Transmembrane</keyword>
<dbReference type="PANTHER" id="PTHR34975:SF2">
    <property type="entry name" value="SPORE GERMINATION PROTEIN A2"/>
    <property type="match status" value="1"/>
</dbReference>
<feature type="transmembrane region" description="Helical" evidence="8">
    <location>
        <begin position="82"/>
        <end position="103"/>
    </location>
</feature>
<comment type="subcellular location">
    <subcellularLocation>
        <location evidence="1">Membrane</location>
        <topology evidence="1">Multi-pass membrane protein</topology>
    </subcellularLocation>
</comment>
<evidence type="ECO:0000256" key="4">
    <source>
        <dbReference type="ARBA" id="ARBA00022544"/>
    </source>
</evidence>
<evidence type="ECO:0000256" key="7">
    <source>
        <dbReference type="ARBA" id="ARBA00023136"/>
    </source>
</evidence>
<protein>
    <submittedName>
        <fullName evidence="9">Uncharacterized protein</fullName>
    </submittedName>
</protein>
<feature type="transmembrane region" description="Helical" evidence="8">
    <location>
        <begin position="311"/>
        <end position="329"/>
    </location>
</feature>
<dbReference type="AlphaFoldDB" id="A0A147K952"/>
<organism evidence="9 10">
    <name type="scientific">Bacillus coahuilensis p1.1.43</name>
    <dbReference type="NCBI Taxonomy" id="1150625"/>
    <lineage>
        <taxon>Bacteria</taxon>
        <taxon>Bacillati</taxon>
        <taxon>Bacillota</taxon>
        <taxon>Bacilli</taxon>
        <taxon>Bacillales</taxon>
        <taxon>Bacillaceae</taxon>
        <taxon>Bacillus</taxon>
    </lineage>
</organism>
<dbReference type="NCBIfam" id="TIGR00912">
    <property type="entry name" value="2A0309"/>
    <property type="match status" value="1"/>
</dbReference>
<evidence type="ECO:0000256" key="8">
    <source>
        <dbReference type="SAM" id="Phobius"/>
    </source>
</evidence>
<feature type="transmembrane region" description="Helical" evidence="8">
    <location>
        <begin position="12"/>
        <end position="34"/>
    </location>
</feature>
<dbReference type="Proteomes" id="UP000074108">
    <property type="component" value="Unassembled WGS sequence"/>
</dbReference>
<feature type="transmembrane region" description="Helical" evidence="8">
    <location>
        <begin position="335"/>
        <end position="355"/>
    </location>
</feature>
<accession>A0A147K952</accession>
<feature type="transmembrane region" description="Helical" evidence="8">
    <location>
        <begin position="147"/>
        <end position="167"/>
    </location>
</feature>
<feature type="transmembrane region" description="Helical" evidence="8">
    <location>
        <begin position="270"/>
        <end position="291"/>
    </location>
</feature>
<evidence type="ECO:0000256" key="1">
    <source>
        <dbReference type="ARBA" id="ARBA00004141"/>
    </source>
</evidence>
<evidence type="ECO:0000256" key="6">
    <source>
        <dbReference type="ARBA" id="ARBA00022989"/>
    </source>
</evidence>
<gene>
    <name evidence="9" type="ORF">Q75_06655</name>
</gene>
<dbReference type="PANTHER" id="PTHR34975">
    <property type="entry name" value="SPORE GERMINATION PROTEIN A2"/>
    <property type="match status" value="1"/>
</dbReference>
<evidence type="ECO:0000256" key="3">
    <source>
        <dbReference type="ARBA" id="ARBA00022448"/>
    </source>
</evidence>
<feature type="transmembrane region" description="Helical" evidence="8">
    <location>
        <begin position="217"/>
        <end position="240"/>
    </location>
</feature>
<dbReference type="InterPro" id="IPR004761">
    <property type="entry name" value="Spore_GerAB"/>
</dbReference>
<dbReference type="Pfam" id="PF03845">
    <property type="entry name" value="Spore_permease"/>
    <property type="match status" value="1"/>
</dbReference>
<dbReference type="GO" id="GO:0009847">
    <property type="term" value="P:spore germination"/>
    <property type="evidence" value="ECO:0007669"/>
    <property type="project" value="InterPro"/>
</dbReference>
<evidence type="ECO:0000256" key="2">
    <source>
        <dbReference type="ARBA" id="ARBA00007998"/>
    </source>
</evidence>
<dbReference type="Gene3D" id="1.20.1740.10">
    <property type="entry name" value="Amino acid/polyamine transporter I"/>
    <property type="match status" value="1"/>
</dbReference>
<dbReference type="RefSeq" id="WP_059350823.1">
    <property type="nucleotide sequence ID" value="NZ_LDYG01000025.1"/>
</dbReference>
<keyword evidence="6 8" id="KW-1133">Transmembrane helix</keyword>
<evidence type="ECO:0000313" key="10">
    <source>
        <dbReference type="Proteomes" id="UP000074108"/>
    </source>
</evidence>
<feature type="transmembrane region" description="Helical" evidence="8">
    <location>
        <begin position="187"/>
        <end position="205"/>
    </location>
</feature>
<reference evidence="9 10" key="1">
    <citation type="journal article" date="2016" name="Front. Microbiol.">
        <title>Microevolution Analysis of Bacillus coahuilensis Unveils Differences in Phosphorus Acquisition Strategies and Their Regulation.</title>
        <authorList>
            <person name="Gomez-Lunar Z."/>
            <person name="Hernandez-Gonzalez I."/>
            <person name="Rodriguez-Torres M.D."/>
            <person name="Souza V."/>
            <person name="Olmedo-Alvarez G."/>
        </authorList>
    </citation>
    <scope>NUCLEOTIDE SEQUENCE [LARGE SCALE GENOMIC DNA]</scope>
    <source>
        <strain evidence="10">p1.1.43</strain>
    </source>
</reference>
<name>A0A147K952_9BACI</name>
<dbReference type="OrthoDB" id="2078716at2"/>
<keyword evidence="3" id="KW-0813">Transport</keyword>
<comment type="similarity">
    <text evidence="2">Belongs to the amino acid-polyamine-organocation (APC) superfamily. Spore germination protein (SGP) (TC 2.A.3.9) family.</text>
</comment>
<keyword evidence="7 8" id="KW-0472">Membrane</keyword>
<dbReference type="GO" id="GO:0016020">
    <property type="term" value="C:membrane"/>
    <property type="evidence" value="ECO:0007669"/>
    <property type="project" value="UniProtKB-SubCell"/>
</dbReference>
<evidence type="ECO:0000313" key="9">
    <source>
        <dbReference type="EMBL" id="KUP06890.1"/>
    </source>
</evidence>
<feature type="transmembrane region" description="Helical" evidence="8">
    <location>
        <begin position="40"/>
        <end position="61"/>
    </location>
</feature>
<feature type="transmembrane region" description="Helical" evidence="8">
    <location>
        <begin position="109"/>
        <end position="135"/>
    </location>
</feature>